<sequence length="279" mass="28880">MTDPRAEEGRPGGAVRVRAVGPVLQVTLDRPHKRNAVDPAMTLGLEAAFARLEADPDLRVCVLAAAGDFFCAGSDLVLGAGPHTADGGQYGMIRRSRTKPLVAAVDGPALGGGFEMVLAADLVVASCNAWFALPEGARGRLPGAGGLMRAPARLPRNVAVEMMLTGARLDAARAYDLGLVNRLVEPGAVLRTAFDLALDAIASAPESVAQILRGLERIEEPGEELGWGVTAEAMDVVRGSSDHTEGTAAFVERRPPRWGLSAAQRAAIVGAATPPPAGS</sequence>
<reference evidence="9 10" key="2">
    <citation type="journal article" date="2022" name="Arch. Microbiol.">
        <title>Rhodococcus pseudokoreensis sp. nov. isolated from the rhizosphere of young M26 apple rootstocks.</title>
        <authorList>
            <person name="Kampfer P."/>
            <person name="Glaeser S.P."/>
            <person name="Blom J."/>
            <person name="Wolf J."/>
            <person name="Benning S."/>
            <person name="Schloter M."/>
            <person name="Neumann-Schaal M."/>
        </authorList>
    </citation>
    <scope>NUCLEOTIDE SEQUENCE [LARGE SCALE GENOMIC DNA]</scope>
    <source>
        <strain evidence="9 10">R79</strain>
    </source>
</reference>
<organism evidence="9 10">
    <name type="scientific">Rhodococcus pseudokoreensis</name>
    <dbReference type="NCBI Taxonomy" id="2811421"/>
    <lineage>
        <taxon>Bacteria</taxon>
        <taxon>Bacillati</taxon>
        <taxon>Actinomycetota</taxon>
        <taxon>Actinomycetes</taxon>
        <taxon>Mycobacteriales</taxon>
        <taxon>Nocardiaceae</taxon>
        <taxon>Rhodococcus</taxon>
    </lineage>
</organism>
<dbReference type="Gene3D" id="1.10.12.10">
    <property type="entry name" value="Lyase 2-enoyl-coa Hydratase, Chain A, domain 2"/>
    <property type="match status" value="1"/>
</dbReference>
<evidence type="ECO:0000256" key="8">
    <source>
        <dbReference type="RuleBase" id="RU003707"/>
    </source>
</evidence>
<dbReference type="RefSeq" id="WP_206004946.1">
    <property type="nucleotide sequence ID" value="NZ_CP070619.1"/>
</dbReference>
<dbReference type="CDD" id="cd06558">
    <property type="entry name" value="crotonase-like"/>
    <property type="match status" value="1"/>
</dbReference>
<keyword evidence="5" id="KW-0456">Lyase</keyword>
<keyword evidence="10" id="KW-1185">Reference proteome</keyword>
<dbReference type="SUPFAM" id="SSF52096">
    <property type="entry name" value="ClpP/crotonase"/>
    <property type="match status" value="1"/>
</dbReference>
<evidence type="ECO:0000313" key="10">
    <source>
        <dbReference type="Proteomes" id="UP000662986"/>
    </source>
</evidence>
<dbReference type="PROSITE" id="PS00166">
    <property type="entry name" value="ENOYL_COA_HYDRATASE"/>
    <property type="match status" value="1"/>
</dbReference>
<dbReference type="InterPro" id="IPR001753">
    <property type="entry name" value="Enoyl-CoA_hydra/iso"/>
</dbReference>
<evidence type="ECO:0000256" key="2">
    <source>
        <dbReference type="ARBA" id="ARBA00005254"/>
    </source>
</evidence>
<dbReference type="InterPro" id="IPR018376">
    <property type="entry name" value="Enoyl-CoA_hyd/isom_CS"/>
</dbReference>
<accession>A0A974VZ13</accession>
<dbReference type="EMBL" id="CP070619">
    <property type="protein sequence ID" value="QSE88193.1"/>
    <property type="molecule type" value="Genomic_DNA"/>
</dbReference>
<comment type="similarity">
    <text evidence="2 8">Belongs to the enoyl-CoA hydratase/isomerase family.</text>
</comment>
<evidence type="ECO:0000256" key="6">
    <source>
        <dbReference type="ARBA" id="ARBA00023709"/>
    </source>
</evidence>
<keyword evidence="4" id="KW-0443">Lipid metabolism</keyword>
<evidence type="ECO:0000256" key="3">
    <source>
        <dbReference type="ARBA" id="ARBA00022832"/>
    </source>
</evidence>
<dbReference type="Gene3D" id="3.30.300.220">
    <property type="match status" value="1"/>
</dbReference>
<name>A0A974VZ13_9NOCA</name>
<dbReference type="Pfam" id="PF00378">
    <property type="entry name" value="ECH_1"/>
    <property type="match status" value="1"/>
</dbReference>
<evidence type="ECO:0000256" key="7">
    <source>
        <dbReference type="ARBA" id="ARBA00023717"/>
    </source>
</evidence>
<comment type="catalytic activity">
    <reaction evidence="7">
        <text>a 4-saturated-(3S)-3-hydroxyacyl-CoA = a (3E)-enoyl-CoA + H2O</text>
        <dbReference type="Rhea" id="RHEA:20724"/>
        <dbReference type="ChEBI" id="CHEBI:15377"/>
        <dbReference type="ChEBI" id="CHEBI:58521"/>
        <dbReference type="ChEBI" id="CHEBI:137480"/>
        <dbReference type="EC" id="4.2.1.17"/>
    </reaction>
</comment>
<dbReference type="InterPro" id="IPR014748">
    <property type="entry name" value="Enoyl-CoA_hydra_C"/>
</dbReference>
<comment type="catalytic activity">
    <reaction evidence="6">
        <text>a (3S)-3-hydroxyacyl-CoA = a (2E)-enoyl-CoA + H2O</text>
        <dbReference type="Rhea" id="RHEA:16105"/>
        <dbReference type="ChEBI" id="CHEBI:15377"/>
        <dbReference type="ChEBI" id="CHEBI:57318"/>
        <dbReference type="ChEBI" id="CHEBI:58856"/>
        <dbReference type="EC" id="4.2.1.17"/>
    </reaction>
</comment>
<evidence type="ECO:0000256" key="4">
    <source>
        <dbReference type="ARBA" id="ARBA00023098"/>
    </source>
</evidence>
<dbReference type="Proteomes" id="UP000662986">
    <property type="component" value="Chromosome"/>
</dbReference>
<dbReference type="Gene3D" id="3.90.226.20">
    <property type="match status" value="1"/>
</dbReference>
<dbReference type="PANTHER" id="PTHR11941:SF169">
    <property type="entry name" value="(7AS)-7A-METHYL-1,5-DIOXO-2,3,5,6,7,7A-HEXAHYDRO-1H-INDENE-CARBOXYL-COA HYDROLASE"/>
    <property type="match status" value="1"/>
</dbReference>
<evidence type="ECO:0000256" key="5">
    <source>
        <dbReference type="ARBA" id="ARBA00023239"/>
    </source>
</evidence>
<reference evidence="9 10" key="1">
    <citation type="journal article" date="2021" name="Microbiol. Resour. Announc.">
        <title>Complete Genome Sequences of Two Rhodococcus sp. Strains with Large and Linear Chromosomes, Isolated from Apple Rhizosphere.</title>
        <authorList>
            <person name="Benning S."/>
            <person name="Brugnone N."/>
            <person name="Siani R."/>
            <person name="Kublik S."/>
            <person name="Schloter M."/>
            <person name="Rad V."/>
        </authorList>
    </citation>
    <scope>NUCLEOTIDE SEQUENCE [LARGE SCALE GENOMIC DNA]</scope>
    <source>
        <strain evidence="9 10">R79</strain>
    </source>
</reference>
<proteinExistence type="inferred from homology"/>
<dbReference type="PANTHER" id="PTHR11941">
    <property type="entry name" value="ENOYL-COA HYDRATASE-RELATED"/>
    <property type="match status" value="1"/>
</dbReference>
<comment type="function">
    <text evidence="1">Could possibly oxidize fatty acids using specific components.</text>
</comment>
<protein>
    <submittedName>
        <fullName evidence="9">Enoyl-CoA hydratase/isomerase family protein</fullName>
    </submittedName>
</protein>
<gene>
    <name evidence="9" type="ORF">JWS13_05960</name>
</gene>
<evidence type="ECO:0000313" key="9">
    <source>
        <dbReference type="EMBL" id="QSE88193.1"/>
    </source>
</evidence>
<evidence type="ECO:0000256" key="1">
    <source>
        <dbReference type="ARBA" id="ARBA00002994"/>
    </source>
</evidence>
<dbReference type="InterPro" id="IPR029045">
    <property type="entry name" value="ClpP/crotonase-like_dom_sf"/>
</dbReference>
<keyword evidence="3" id="KW-0276">Fatty acid metabolism</keyword>